<evidence type="ECO:0000256" key="1">
    <source>
        <dbReference type="SAM" id="Phobius"/>
    </source>
</evidence>
<name>A0A6I4T4M3_9SPHN</name>
<evidence type="ECO:0000313" key="2">
    <source>
        <dbReference type="EMBL" id="MXO65162.1"/>
    </source>
</evidence>
<gene>
    <name evidence="2" type="ORF">GRI91_05295</name>
</gene>
<dbReference type="RefSeq" id="WP_160735590.1">
    <property type="nucleotide sequence ID" value="NZ_WTYT01000002.1"/>
</dbReference>
<sequence>MIAKFVELKIQVLSVTGIPRDVFYIHAGLLTFLIVQMIIRARIGDKSLWLSVLVLATLGQLCDLSYHVSNQLAFSPWQALHDIFNAMLWPTVLTFAVRLHLVRY</sequence>
<keyword evidence="1" id="KW-1133">Transmembrane helix</keyword>
<feature type="transmembrane region" description="Helical" evidence="1">
    <location>
        <begin position="83"/>
        <end position="101"/>
    </location>
</feature>
<evidence type="ECO:0000313" key="3">
    <source>
        <dbReference type="Proteomes" id="UP000438476"/>
    </source>
</evidence>
<dbReference type="OrthoDB" id="6660115at2"/>
<accession>A0A6I4T4M3</accession>
<proteinExistence type="predicted"/>
<keyword evidence="1" id="KW-0812">Transmembrane</keyword>
<feature type="transmembrane region" description="Helical" evidence="1">
    <location>
        <begin position="48"/>
        <end position="68"/>
    </location>
</feature>
<protein>
    <submittedName>
        <fullName evidence="2">Uncharacterized protein</fullName>
    </submittedName>
</protein>
<feature type="transmembrane region" description="Helical" evidence="1">
    <location>
        <begin position="23"/>
        <end position="41"/>
    </location>
</feature>
<organism evidence="2 3">
    <name type="scientific">Altericroceibacterium endophyticum</name>
    <dbReference type="NCBI Taxonomy" id="1808508"/>
    <lineage>
        <taxon>Bacteria</taxon>
        <taxon>Pseudomonadati</taxon>
        <taxon>Pseudomonadota</taxon>
        <taxon>Alphaproteobacteria</taxon>
        <taxon>Sphingomonadales</taxon>
        <taxon>Erythrobacteraceae</taxon>
        <taxon>Altericroceibacterium</taxon>
    </lineage>
</organism>
<reference evidence="2 3" key="1">
    <citation type="submission" date="2019-12" db="EMBL/GenBank/DDBJ databases">
        <title>Genomic-based taxomic classification of the family Erythrobacteraceae.</title>
        <authorList>
            <person name="Xu L."/>
        </authorList>
    </citation>
    <scope>NUCLEOTIDE SEQUENCE [LARGE SCALE GENOMIC DNA]</scope>
    <source>
        <strain evidence="2 3">LMG 29518</strain>
    </source>
</reference>
<dbReference type="Proteomes" id="UP000438476">
    <property type="component" value="Unassembled WGS sequence"/>
</dbReference>
<dbReference type="EMBL" id="WTYT01000002">
    <property type="protein sequence ID" value="MXO65162.1"/>
    <property type="molecule type" value="Genomic_DNA"/>
</dbReference>
<comment type="caution">
    <text evidence="2">The sequence shown here is derived from an EMBL/GenBank/DDBJ whole genome shotgun (WGS) entry which is preliminary data.</text>
</comment>
<keyword evidence="1" id="KW-0472">Membrane</keyword>
<keyword evidence="3" id="KW-1185">Reference proteome</keyword>
<dbReference type="AlphaFoldDB" id="A0A6I4T4M3"/>